<dbReference type="InterPro" id="IPR000626">
    <property type="entry name" value="Ubiquitin-like_dom"/>
</dbReference>
<dbReference type="Pfam" id="PF00240">
    <property type="entry name" value="ubiquitin"/>
    <property type="match status" value="2"/>
</dbReference>
<feature type="non-terminal residue" evidence="2">
    <location>
        <position position="1"/>
    </location>
</feature>
<dbReference type="InterPro" id="IPR050158">
    <property type="entry name" value="Ubiquitin_ubiquitin-like"/>
</dbReference>
<dbReference type="OrthoDB" id="1894077at2759"/>
<evidence type="ECO:0000259" key="1">
    <source>
        <dbReference type="PROSITE" id="PS50053"/>
    </source>
</evidence>
<dbReference type="PROSITE" id="PS50053">
    <property type="entry name" value="UBIQUITIN_2"/>
    <property type="match status" value="2"/>
</dbReference>
<dbReference type="CDD" id="cd17039">
    <property type="entry name" value="Ubl_ubiquitin_like"/>
    <property type="match status" value="2"/>
</dbReference>
<keyword evidence="3" id="KW-1185">Reference proteome</keyword>
<dbReference type="PRINTS" id="PR00348">
    <property type="entry name" value="UBIQUITIN"/>
</dbReference>
<dbReference type="PANTHER" id="PTHR10666">
    <property type="entry name" value="UBIQUITIN"/>
    <property type="match status" value="1"/>
</dbReference>
<dbReference type="AlphaFoldDB" id="A0A2J6PVZ0"/>
<dbReference type="STRING" id="1745343.A0A2J6PVZ0"/>
<dbReference type="EMBL" id="KZ613495">
    <property type="protein sequence ID" value="PMD18198.1"/>
    <property type="molecule type" value="Genomic_DNA"/>
</dbReference>
<dbReference type="SUPFAM" id="SSF54236">
    <property type="entry name" value="Ubiquitin-like"/>
    <property type="match status" value="2"/>
</dbReference>
<feature type="non-terminal residue" evidence="2">
    <location>
        <position position="142"/>
    </location>
</feature>
<evidence type="ECO:0000313" key="2">
    <source>
        <dbReference type="EMBL" id="PMD18198.1"/>
    </source>
</evidence>
<sequence>LTRTVVLLGFHPDDTVYDIKTIFHEKIYMTYHSRKGLRLNFWGVELQDDRTLGDYALHSGSTVELVVDYDIRTESTIYIVNRQRGGGGFDDNLRISVELPSGKTIDVPLDSSNTIHEVKVEIQKKIGIPTEEQMLLYDAKEL</sequence>
<accession>A0A2J6PVZ0</accession>
<protein>
    <recommendedName>
        <fullName evidence="1">Ubiquitin-like domain-containing protein</fullName>
    </recommendedName>
</protein>
<name>A0A2J6PVZ0_9HELO</name>
<dbReference type="InterPro" id="IPR019956">
    <property type="entry name" value="Ubiquitin_dom"/>
</dbReference>
<gene>
    <name evidence="2" type="ORF">NA56DRAFT_545059</name>
</gene>
<organism evidence="2 3">
    <name type="scientific">Hyaloscypha hepaticicola</name>
    <dbReference type="NCBI Taxonomy" id="2082293"/>
    <lineage>
        <taxon>Eukaryota</taxon>
        <taxon>Fungi</taxon>
        <taxon>Dikarya</taxon>
        <taxon>Ascomycota</taxon>
        <taxon>Pezizomycotina</taxon>
        <taxon>Leotiomycetes</taxon>
        <taxon>Helotiales</taxon>
        <taxon>Hyaloscyphaceae</taxon>
        <taxon>Hyaloscypha</taxon>
    </lineage>
</organism>
<feature type="domain" description="Ubiquitin-like" evidence="1">
    <location>
        <begin position="93"/>
        <end position="142"/>
    </location>
</feature>
<dbReference type="Gene3D" id="3.10.20.90">
    <property type="entry name" value="Phosphatidylinositol 3-kinase Catalytic Subunit, Chain A, domain 1"/>
    <property type="match status" value="2"/>
</dbReference>
<feature type="domain" description="Ubiquitin-like" evidence="1">
    <location>
        <begin position="1"/>
        <end position="67"/>
    </location>
</feature>
<proteinExistence type="predicted"/>
<reference evidence="2 3" key="1">
    <citation type="submission" date="2016-05" db="EMBL/GenBank/DDBJ databases">
        <title>A degradative enzymes factory behind the ericoid mycorrhizal symbiosis.</title>
        <authorList>
            <consortium name="DOE Joint Genome Institute"/>
            <person name="Martino E."/>
            <person name="Morin E."/>
            <person name="Grelet G."/>
            <person name="Kuo A."/>
            <person name="Kohler A."/>
            <person name="Daghino S."/>
            <person name="Barry K."/>
            <person name="Choi C."/>
            <person name="Cichocki N."/>
            <person name="Clum A."/>
            <person name="Copeland A."/>
            <person name="Hainaut M."/>
            <person name="Haridas S."/>
            <person name="Labutti K."/>
            <person name="Lindquist E."/>
            <person name="Lipzen A."/>
            <person name="Khouja H.-R."/>
            <person name="Murat C."/>
            <person name="Ohm R."/>
            <person name="Olson A."/>
            <person name="Spatafora J."/>
            <person name="Veneault-Fourrey C."/>
            <person name="Henrissat B."/>
            <person name="Grigoriev I."/>
            <person name="Martin F."/>
            <person name="Perotto S."/>
        </authorList>
    </citation>
    <scope>NUCLEOTIDE SEQUENCE [LARGE SCALE GENOMIC DNA]</scope>
    <source>
        <strain evidence="2 3">UAMH 7357</strain>
    </source>
</reference>
<dbReference type="Proteomes" id="UP000235672">
    <property type="component" value="Unassembled WGS sequence"/>
</dbReference>
<dbReference type="InterPro" id="IPR029071">
    <property type="entry name" value="Ubiquitin-like_domsf"/>
</dbReference>
<evidence type="ECO:0000313" key="3">
    <source>
        <dbReference type="Proteomes" id="UP000235672"/>
    </source>
</evidence>